<feature type="non-terminal residue" evidence="1">
    <location>
        <position position="1"/>
    </location>
</feature>
<reference evidence="1 2" key="1">
    <citation type="submission" date="2015-05" db="EMBL/GenBank/DDBJ databases">
        <authorList>
            <person name="Wang D.B."/>
            <person name="Wang M."/>
        </authorList>
    </citation>
    <scope>NUCLEOTIDE SEQUENCE [LARGE SCALE GENOMIC DNA]</scope>
    <source>
        <strain evidence="1">VL1</strain>
    </source>
</reference>
<dbReference type="EMBL" id="CVQH01024447">
    <property type="protein sequence ID" value="CRK36941.1"/>
    <property type="molecule type" value="Genomic_DNA"/>
</dbReference>
<keyword evidence="2" id="KW-1185">Reference proteome</keyword>
<evidence type="ECO:0000313" key="2">
    <source>
        <dbReference type="Proteomes" id="UP000044602"/>
    </source>
</evidence>
<accession>A0A0G4MRT5</accession>
<organism evidence="1 2">
    <name type="scientific">Verticillium longisporum</name>
    <name type="common">Verticillium dahliae var. longisporum</name>
    <dbReference type="NCBI Taxonomy" id="100787"/>
    <lineage>
        <taxon>Eukaryota</taxon>
        <taxon>Fungi</taxon>
        <taxon>Dikarya</taxon>
        <taxon>Ascomycota</taxon>
        <taxon>Pezizomycotina</taxon>
        <taxon>Sordariomycetes</taxon>
        <taxon>Hypocreomycetidae</taxon>
        <taxon>Glomerellales</taxon>
        <taxon>Plectosphaerellaceae</taxon>
        <taxon>Verticillium</taxon>
    </lineage>
</organism>
<evidence type="ECO:0000313" key="1">
    <source>
        <dbReference type="EMBL" id="CRK36941.1"/>
    </source>
</evidence>
<dbReference type="AlphaFoldDB" id="A0A0G4MRT5"/>
<proteinExistence type="predicted"/>
<protein>
    <submittedName>
        <fullName evidence="1">Uncharacterized protein</fullName>
    </submittedName>
</protein>
<gene>
    <name evidence="1" type="ORF">BN1708_020155</name>
</gene>
<name>A0A0G4MRT5_VERLO</name>
<sequence length="36" mass="4468">QTCRALWGQAGHNGQHPWQRHWQYYVSPQRHKLQFH</sequence>
<dbReference type="Proteomes" id="UP000044602">
    <property type="component" value="Unassembled WGS sequence"/>
</dbReference>